<dbReference type="Pfam" id="PF25396">
    <property type="entry name" value="ZNFX1"/>
    <property type="match status" value="1"/>
</dbReference>
<organism evidence="3 4">
    <name type="scientific">Aedes albopictus</name>
    <name type="common">Asian tiger mosquito</name>
    <name type="synonym">Stegomyia albopicta</name>
    <dbReference type="NCBI Taxonomy" id="7160"/>
    <lineage>
        <taxon>Eukaryota</taxon>
        <taxon>Metazoa</taxon>
        <taxon>Ecdysozoa</taxon>
        <taxon>Arthropoda</taxon>
        <taxon>Hexapoda</taxon>
        <taxon>Insecta</taxon>
        <taxon>Pterygota</taxon>
        <taxon>Neoptera</taxon>
        <taxon>Endopterygota</taxon>
        <taxon>Diptera</taxon>
        <taxon>Nematocera</taxon>
        <taxon>Culicoidea</taxon>
        <taxon>Culicidae</taxon>
        <taxon>Culicinae</taxon>
        <taxon>Aedini</taxon>
        <taxon>Aedes</taxon>
        <taxon>Stegomyia</taxon>
    </lineage>
</organism>
<evidence type="ECO:0000313" key="3">
    <source>
        <dbReference type="EnsemblMetazoa" id="AALFPA23_017227.P25109"/>
    </source>
</evidence>
<evidence type="ECO:0000259" key="2">
    <source>
        <dbReference type="SMART" id="SM00382"/>
    </source>
</evidence>
<dbReference type="PANTHER" id="PTHR10887:SF341">
    <property type="entry name" value="NFX1-TYPE ZINC FINGER-CONTAINING PROTEIN 1"/>
    <property type="match status" value="1"/>
</dbReference>
<keyword evidence="4" id="KW-1185">Reference proteome</keyword>
<dbReference type="InterPro" id="IPR027417">
    <property type="entry name" value="P-loop_NTPase"/>
</dbReference>
<name>A0ABM1ZCJ9_AEDAL</name>
<dbReference type="EnsemblMetazoa" id="AALFPA23_017227.R25109">
    <property type="protein sequence ID" value="AALFPA23_017227.P25109"/>
    <property type="gene ID" value="AALFPA23_017227"/>
</dbReference>
<dbReference type="InterPro" id="IPR041677">
    <property type="entry name" value="DNA2/NAM7_AAA_11"/>
</dbReference>
<dbReference type="CDD" id="cd17936">
    <property type="entry name" value="EEXXEc_NFX1"/>
    <property type="match status" value="1"/>
</dbReference>
<dbReference type="GeneID" id="109409967"/>
<dbReference type="InterPro" id="IPR047187">
    <property type="entry name" value="SF1_C_Upf1"/>
</dbReference>
<accession>A0ABM1ZCJ9</accession>
<feature type="region of interest" description="Disordered" evidence="1">
    <location>
        <begin position="1"/>
        <end position="21"/>
    </location>
</feature>
<dbReference type="Gene3D" id="3.40.50.300">
    <property type="entry name" value="P-loop containing nucleotide triphosphate hydrolases"/>
    <property type="match status" value="2"/>
</dbReference>
<protein>
    <recommendedName>
        <fullName evidence="2">AAA+ ATPase domain-containing protein</fullName>
    </recommendedName>
</protein>
<evidence type="ECO:0000256" key="1">
    <source>
        <dbReference type="SAM" id="MobiDB-lite"/>
    </source>
</evidence>
<dbReference type="RefSeq" id="XP_062709779.1">
    <property type="nucleotide sequence ID" value="XM_062853795.1"/>
</dbReference>
<proteinExistence type="predicted"/>
<dbReference type="Proteomes" id="UP000069940">
    <property type="component" value="Unassembled WGS sequence"/>
</dbReference>
<dbReference type="PANTHER" id="PTHR10887">
    <property type="entry name" value="DNA2/NAM7 HELICASE FAMILY"/>
    <property type="match status" value="1"/>
</dbReference>
<reference evidence="3" key="2">
    <citation type="submission" date="2025-05" db="UniProtKB">
        <authorList>
            <consortium name="EnsemblMetazoa"/>
        </authorList>
    </citation>
    <scope>IDENTIFICATION</scope>
    <source>
        <strain evidence="3">Foshan</strain>
    </source>
</reference>
<sequence>MANTGGAPPPPPPLDDDDDDWFSKDIDDFVVDIKKDPSAEAGQDVDTAASLLLESLRTNPKRFFDDVGGNYFDPFVAAQSAGTSETKFHLPEDKNGYVQKIPYSKLLNLSENESREVLLDIYSQKEQFVKTFSQEKCGDELMLVTMKIMNKIAALPVFEINEELFLVLVKERNFWNNLIMFFKRSTNQAEARKKKNKGKVQGVSVMDMLGAVGKVVGNVRRILGDRKRITKFLEELTEVLAKASVKADALGAGGVVPSSSVKNWSIYPTLEELKGTGAELKPNIVSGKFPSVDHYLEVHLNLLKEDFMIPLREGIEAYVTHNKSGSDKPFYGDNIRVHECVKLLLPGNVNRRSAKEELVIVDLDPMERAIGAGKSTRFSKWGLANSKRLMHGSMVCFSSGVQFDDLIVAIISHRDGEQLSNGYICVEIIKVENMNDIFNRELLMIESEIFFEPYHHVFNVVKNLKPDTFPLKSYIVDTQSQHQYPDYISRDRKAMFSHKGQLYNVKVPSEWPESGSPIGLNPSQYKAFKLALTHKFALIQGPPGTGKTFIGQEIVQALLSNTEHQILLICLTNHALDQFLSGVLRYSNSIVRMGSQSKHALLDSYNVKQLNEDVLIDKRLRTCYYNSKQEYLKQMEEFEKLQKEGSSEEIVQCLNRLQQSSRRIHELNQLSNYEFVKNIRVVGMTTTFAARNHSLLQLLKSPIVLIEEAAEVLESHIVASLTPFTEHCILIGDHFQLRPTTSVYALAQRYQMDISLFERMIKNQVNVVCLEEQHRMRPEMADLIRPTIYRNLTDSDTVRGRPKVKGMRKNMFFFTHTVPEDAAGRDDEKSKKNSFEGKFVLGLAEYLVAQGYRPEDIVILTAYNGQMLHLVQERKGHEKLHGIRITVVDNYQGEEAKIILLSLVRSNESGSIGFLAFRNRICVALSRARNGLYMVGNMSLLAGCSKIWKSIEQRLEEHSAIGDTLELMCEEHMNIIKIKHPDEFEKVGFGGCQDMCRVVKECGHQCDSFCHGSMYPHRTCLCYQEEVTGYY</sequence>
<dbReference type="InterPro" id="IPR041679">
    <property type="entry name" value="DNA2/NAM7-like_C"/>
</dbReference>
<dbReference type="Pfam" id="PF13086">
    <property type="entry name" value="AAA_11"/>
    <property type="match status" value="1"/>
</dbReference>
<dbReference type="InterPro" id="IPR045055">
    <property type="entry name" value="DNA2/NAM7-like"/>
</dbReference>
<dbReference type="Pfam" id="PF13087">
    <property type="entry name" value="AAA_12"/>
    <property type="match status" value="1"/>
</dbReference>
<reference evidence="4" key="1">
    <citation type="journal article" date="2015" name="Proc. Natl. Acad. Sci. U.S.A.">
        <title>Genome sequence of the Asian Tiger mosquito, Aedes albopictus, reveals insights into its biology, genetics, and evolution.</title>
        <authorList>
            <person name="Chen X.G."/>
            <person name="Jiang X."/>
            <person name="Gu J."/>
            <person name="Xu M."/>
            <person name="Wu Y."/>
            <person name="Deng Y."/>
            <person name="Zhang C."/>
            <person name="Bonizzoni M."/>
            <person name="Dermauw W."/>
            <person name="Vontas J."/>
            <person name="Armbruster P."/>
            <person name="Huang X."/>
            <person name="Yang Y."/>
            <person name="Zhang H."/>
            <person name="He W."/>
            <person name="Peng H."/>
            <person name="Liu Y."/>
            <person name="Wu K."/>
            <person name="Chen J."/>
            <person name="Lirakis M."/>
            <person name="Topalis P."/>
            <person name="Van Leeuwen T."/>
            <person name="Hall A.B."/>
            <person name="Jiang X."/>
            <person name="Thorpe C."/>
            <person name="Mueller R.L."/>
            <person name="Sun C."/>
            <person name="Waterhouse R.M."/>
            <person name="Yan G."/>
            <person name="Tu Z.J."/>
            <person name="Fang X."/>
            <person name="James A.A."/>
        </authorList>
    </citation>
    <scope>NUCLEOTIDE SEQUENCE [LARGE SCALE GENOMIC DNA]</scope>
    <source>
        <strain evidence="4">Foshan</strain>
    </source>
</reference>
<dbReference type="InterPro" id="IPR057373">
    <property type="entry name" value="ZNFX1"/>
</dbReference>
<dbReference type="SMART" id="SM00382">
    <property type="entry name" value="AAA"/>
    <property type="match status" value="1"/>
</dbReference>
<evidence type="ECO:0000313" key="4">
    <source>
        <dbReference type="Proteomes" id="UP000069940"/>
    </source>
</evidence>
<dbReference type="SUPFAM" id="SSF52540">
    <property type="entry name" value="P-loop containing nucleoside triphosphate hydrolases"/>
    <property type="match status" value="1"/>
</dbReference>
<dbReference type="InterPro" id="IPR003593">
    <property type="entry name" value="AAA+_ATPase"/>
</dbReference>
<feature type="domain" description="AAA+ ATPase" evidence="2">
    <location>
        <begin position="533"/>
        <end position="749"/>
    </location>
</feature>
<dbReference type="CDD" id="cd18808">
    <property type="entry name" value="SF1_C_Upf1"/>
    <property type="match status" value="1"/>
</dbReference>